<dbReference type="Gene3D" id="1.25.10.10">
    <property type="entry name" value="Leucine-rich Repeat Variant"/>
    <property type="match status" value="1"/>
</dbReference>
<dbReference type="PANTHER" id="PTHR24056:SF254">
    <property type="entry name" value="CYCLIN-DEPENDENT KINASE 2"/>
    <property type="match status" value="1"/>
</dbReference>
<comment type="subunit">
    <text evidence="9">May form a complex composed of at least the catalytic subunit CRK2 and a cyclin.</text>
</comment>
<dbReference type="Pfam" id="PF02985">
    <property type="entry name" value="HEAT"/>
    <property type="match status" value="1"/>
</dbReference>
<dbReference type="GO" id="GO:0005634">
    <property type="term" value="C:nucleus"/>
    <property type="evidence" value="ECO:0007669"/>
    <property type="project" value="TreeGrafter"/>
</dbReference>
<dbReference type="GO" id="GO:0005524">
    <property type="term" value="F:ATP binding"/>
    <property type="evidence" value="ECO:0007669"/>
    <property type="project" value="UniProtKB-KW"/>
</dbReference>
<dbReference type="Gene3D" id="1.10.510.10">
    <property type="entry name" value="Transferase(Phosphotransferase) domain 1"/>
    <property type="match status" value="1"/>
</dbReference>
<evidence type="ECO:0000256" key="9">
    <source>
        <dbReference type="ARBA" id="ARBA00038543"/>
    </source>
</evidence>
<dbReference type="SMART" id="SM00220">
    <property type="entry name" value="S_TKc"/>
    <property type="match status" value="1"/>
</dbReference>
<evidence type="ECO:0000256" key="4">
    <source>
        <dbReference type="ARBA" id="ARBA00022679"/>
    </source>
</evidence>
<dbReference type="InterPro" id="IPR016024">
    <property type="entry name" value="ARM-type_fold"/>
</dbReference>
<dbReference type="InterPro" id="IPR025197">
    <property type="entry name" value="DUF4116"/>
</dbReference>
<evidence type="ECO:0000256" key="5">
    <source>
        <dbReference type="ARBA" id="ARBA00022737"/>
    </source>
</evidence>
<dbReference type="GO" id="GO:0007165">
    <property type="term" value="P:signal transduction"/>
    <property type="evidence" value="ECO:0007669"/>
    <property type="project" value="TreeGrafter"/>
</dbReference>
<keyword evidence="4" id="KW-0808">Transferase</keyword>
<dbReference type="GO" id="GO:0010468">
    <property type="term" value="P:regulation of gene expression"/>
    <property type="evidence" value="ECO:0007669"/>
    <property type="project" value="TreeGrafter"/>
</dbReference>
<dbReference type="PROSITE" id="PS50011">
    <property type="entry name" value="PROTEIN_KINASE_DOM"/>
    <property type="match status" value="1"/>
</dbReference>
<evidence type="ECO:0000256" key="10">
    <source>
        <dbReference type="ARBA" id="ARBA00039612"/>
    </source>
</evidence>
<dbReference type="OrthoDB" id="1732493at2759"/>
<sequence length="450" mass="49954">MLECKDDATQRAAALQSVNHNVFEATDGNETAMIFRKVISMLNDPVWDVKRAAIRLLSELGSRFGHQTVASLNRLLFHPDPVVQLMIACVLKNVEGADDYGQQIWGDRSKAEAALSHQGGLLEFLDASFKGDREIVLSAVKQDGQALKYAEPSLCDDEEIVLAAVAQSGSAVHFASQKIIARHAGLRALVTKAEHMSTKQVVAIKKVSYDPEVFGHGVPAFAVREASVLLRFDHPNIVRLLEVHVGRGDIQMVFELHLADLRMVLNQNPEAMSMEQVRQYSANILDGLYACHTHQLLHRDIKPQNILVSAEGILKIADFGLARVSNHQPLTLEVVTLWYRSPELLLGATRYGFEVDCWSAGCVIAEMSTGRPLFPGDSQVNTLFQIFQLLGTPSSTNWPQGTQLRHFKDKFPKWPATELKPILDVRPELYGHEGHELLSGLAAFFWLLGL</sequence>
<dbReference type="EC" id="2.7.11.22" evidence="2"/>
<dbReference type="Proteomes" id="UP000604046">
    <property type="component" value="Unassembled WGS sequence"/>
</dbReference>
<evidence type="ECO:0000256" key="1">
    <source>
        <dbReference type="ARBA" id="ARBA00006485"/>
    </source>
</evidence>
<evidence type="ECO:0000256" key="2">
    <source>
        <dbReference type="ARBA" id="ARBA00012425"/>
    </source>
</evidence>
<name>A0A812SFG5_9DINO</name>
<dbReference type="Pfam" id="PF13475">
    <property type="entry name" value="DUF4116"/>
    <property type="match status" value="1"/>
</dbReference>
<dbReference type="GO" id="GO:0004693">
    <property type="term" value="F:cyclin-dependent protein serine/threonine kinase activity"/>
    <property type="evidence" value="ECO:0007669"/>
    <property type="project" value="UniProtKB-EC"/>
</dbReference>
<evidence type="ECO:0000256" key="11">
    <source>
        <dbReference type="ARBA" id="ARBA00041902"/>
    </source>
</evidence>
<comment type="caution">
    <text evidence="14">The sequence shown here is derived from an EMBL/GenBank/DDBJ whole genome shotgun (WGS) entry which is preliminary data.</text>
</comment>
<comment type="similarity">
    <text evidence="1">Belongs to the protein kinase superfamily. CMGC Ser/Thr protein kinase family. CDC2/CDKX subfamily.</text>
</comment>
<dbReference type="GO" id="GO:0030332">
    <property type="term" value="F:cyclin binding"/>
    <property type="evidence" value="ECO:0007669"/>
    <property type="project" value="TreeGrafter"/>
</dbReference>
<keyword evidence="8" id="KW-0067">ATP-binding</keyword>
<accession>A0A812SFG5</accession>
<gene>
    <name evidence="14" type="primary">cdk1</name>
    <name evidence="14" type="ORF">SNAT2548_LOCUS26478</name>
</gene>
<dbReference type="PANTHER" id="PTHR24056">
    <property type="entry name" value="CELL DIVISION PROTEIN KINASE"/>
    <property type="match status" value="1"/>
</dbReference>
<dbReference type="InterPro" id="IPR011009">
    <property type="entry name" value="Kinase-like_dom_sf"/>
</dbReference>
<dbReference type="SUPFAM" id="SSF56112">
    <property type="entry name" value="Protein kinase-like (PK-like)"/>
    <property type="match status" value="1"/>
</dbReference>
<keyword evidence="7" id="KW-0418">Kinase</keyword>
<keyword evidence="3" id="KW-0723">Serine/threonine-protein kinase</keyword>
<dbReference type="InterPro" id="IPR011989">
    <property type="entry name" value="ARM-like"/>
</dbReference>
<evidence type="ECO:0000256" key="6">
    <source>
        <dbReference type="ARBA" id="ARBA00022741"/>
    </source>
</evidence>
<dbReference type="InterPro" id="IPR050108">
    <property type="entry name" value="CDK"/>
</dbReference>
<reference evidence="14" key="1">
    <citation type="submission" date="2021-02" db="EMBL/GenBank/DDBJ databases">
        <authorList>
            <person name="Dougan E. K."/>
            <person name="Rhodes N."/>
            <person name="Thang M."/>
            <person name="Chan C."/>
        </authorList>
    </citation>
    <scope>NUCLEOTIDE SEQUENCE</scope>
</reference>
<proteinExistence type="inferred from homology"/>
<feature type="domain" description="Protein kinase" evidence="13">
    <location>
        <begin position="176"/>
        <end position="450"/>
    </location>
</feature>
<dbReference type="InterPro" id="IPR008271">
    <property type="entry name" value="Ser/Thr_kinase_AS"/>
</dbReference>
<dbReference type="Pfam" id="PF00069">
    <property type="entry name" value="Pkinase"/>
    <property type="match status" value="1"/>
</dbReference>
<dbReference type="FunFam" id="1.10.510.10:FF:000624">
    <property type="entry name" value="Mitogen-activated protein kinase"/>
    <property type="match status" value="1"/>
</dbReference>
<keyword evidence="5" id="KW-0677">Repeat</keyword>
<dbReference type="InterPro" id="IPR000357">
    <property type="entry name" value="HEAT"/>
</dbReference>
<dbReference type="Gene3D" id="3.30.200.20">
    <property type="entry name" value="Phosphorylase Kinase, domain 1"/>
    <property type="match status" value="1"/>
</dbReference>
<dbReference type="GO" id="GO:0005737">
    <property type="term" value="C:cytoplasm"/>
    <property type="evidence" value="ECO:0007669"/>
    <property type="project" value="TreeGrafter"/>
</dbReference>
<dbReference type="AlphaFoldDB" id="A0A812SFG5"/>
<dbReference type="GO" id="GO:0000082">
    <property type="term" value="P:G1/S transition of mitotic cell cycle"/>
    <property type="evidence" value="ECO:0007669"/>
    <property type="project" value="TreeGrafter"/>
</dbReference>
<dbReference type="GO" id="GO:0010389">
    <property type="term" value="P:regulation of G2/M transition of mitotic cell cycle"/>
    <property type="evidence" value="ECO:0007669"/>
    <property type="project" value="TreeGrafter"/>
</dbReference>
<keyword evidence="15" id="KW-1185">Reference proteome</keyword>
<organism evidence="14 15">
    <name type="scientific">Symbiodinium natans</name>
    <dbReference type="NCBI Taxonomy" id="878477"/>
    <lineage>
        <taxon>Eukaryota</taxon>
        <taxon>Sar</taxon>
        <taxon>Alveolata</taxon>
        <taxon>Dinophyceae</taxon>
        <taxon>Suessiales</taxon>
        <taxon>Symbiodiniaceae</taxon>
        <taxon>Symbiodinium</taxon>
    </lineage>
</organism>
<evidence type="ECO:0000313" key="14">
    <source>
        <dbReference type="EMBL" id="CAE7471536.1"/>
    </source>
</evidence>
<dbReference type="GO" id="GO:0000307">
    <property type="term" value="C:cyclin-dependent protein kinase holoenzyme complex"/>
    <property type="evidence" value="ECO:0007669"/>
    <property type="project" value="TreeGrafter"/>
</dbReference>
<dbReference type="PROSITE" id="PS00108">
    <property type="entry name" value="PROTEIN_KINASE_ST"/>
    <property type="match status" value="1"/>
</dbReference>
<evidence type="ECO:0000256" key="3">
    <source>
        <dbReference type="ARBA" id="ARBA00022527"/>
    </source>
</evidence>
<dbReference type="EMBL" id="CAJNDS010002433">
    <property type="protein sequence ID" value="CAE7471536.1"/>
    <property type="molecule type" value="Genomic_DNA"/>
</dbReference>
<evidence type="ECO:0000256" key="7">
    <source>
        <dbReference type="ARBA" id="ARBA00022777"/>
    </source>
</evidence>
<evidence type="ECO:0000256" key="8">
    <source>
        <dbReference type="ARBA" id="ARBA00022840"/>
    </source>
</evidence>
<evidence type="ECO:0000259" key="13">
    <source>
        <dbReference type="PROSITE" id="PS50011"/>
    </source>
</evidence>
<protein>
    <recommendedName>
        <fullName evidence="10">Cyclin-dependent kinase 2 homolog</fullName>
        <ecNumber evidence="2">2.7.11.22</ecNumber>
    </recommendedName>
    <alternativeName>
        <fullName evidence="11">Cell division control protein 2 homolog</fullName>
    </alternativeName>
    <alternativeName>
        <fullName evidence="12">cdc2-related kinase 2</fullName>
    </alternativeName>
</protein>
<evidence type="ECO:0000313" key="15">
    <source>
        <dbReference type="Proteomes" id="UP000604046"/>
    </source>
</evidence>
<dbReference type="SUPFAM" id="SSF48371">
    <property type="entry name" value="ARM repeat"/>
    <property type="match status" value="1"/>
</dbReference>
<dbReference type="InterPro" id="IPR000719">
    <property type="entry name" value="Prot_kinase_dom"/>
</dbReference>
<keyword evidence="6" id="KW-0547">Nucleotide-binding</keyword>
<evidence type="ECO:0000256" key="12">
    <source>
        <dbReference type="ARBA" id="ARBA00042858"/>
    </source>
</evidence>